<dbReference type="InterPro" id="IPR001296">
    <property type="entry name" value="Glyco_trans_1"/>
</dbReference>
<accession>A0ABY3MDK1</accession>
<dbReference type="SUPFAM" id="SSF53756">
    <property type="entry name" value="UDP-Glycosyltransferase/glycogen phosphorylase"/>
    <property type="match status" value="1"/>
</dbReference>
<dbReference type="Proteomes" id="UP000323621">
    <property type="component" value="Unassembled WGS sequence"/>
</dbReference>
<sequence>MKILFTTENMDWGGSELLWNSVANYLSSTEQITICVNEKIQLPEKTRHNNAITIRYITKPTFTVLQKIYNRIVPYSLRLKHNDSRIAYIKEIMPDLVVINQGYNFNGVDLMAFCIKCNIKYVTISQAVNELYWPNFSLRVKMKNGFEGALTNYFVSNDNLNVTESQIGEQLVNAQVVKNPFNVPYDVSLTYPTDKESYKLAFVGRYFFSAKGQDILLRVLNQEKWRDRNLIINFYGNGRDKQNLIDLIALYKLENVFIKDFTPTLDIWRENHGLILTSRYEGLPIALVEAMLCSRIAIITNVSGSAEVVTHKVSGFVAEAPRVKSVDCALELAWQNRKEWQHMGVQSRREICRKVEKDPEITFAKDLLRQIKAN</sequence>
<feature type="domain" description="Glycosyl transferase family 1" evidence="1">
    <location>
        <begin position="193"/>
        <end position="348"/>
    </location>
</feature>
<evidence type="ECO:0000313" key="2">
    <source>
        <dbReference type="EMBL" id="TYC17012.1"/>
    </source>
</evidence>
<dbReference type="PANTHER" id="PTHR12526">
    <property type="entry name" value="GLYCOSYLTRANSFERASE"/>
    <property type="match status" value="1"/>
</dbReference>
<proteinExistence type="predicted"/>
<dbReference type="Pfam" id="PF00534">
    <property type="entry name" value="Glycos_transf_1"/>
    <property type="match status" value="1"/>
</dbReference>
<keyword evidence="3" id="KW-1185">Reference proteome</keyword>
<comment type="caution">
    <text evidence="2">The sequence shown here is derived from an EMBL/GenBank/DDBJ whole genome shotgun (WGS) entry which is preliminary data.</text>
</comment>
<reference evidence="2 3" key="1">
    <citation type="submission" date="2019-08" db="EMBL/GenBank/DDBJ databases">
        <title>Genomes of Antarctic Bizionia species.</title>
        <authorList>
            <person name="Bowman J.P."/>
        </authorList>
    </citation>
    <scope>NUCLEOTIDE SEQUENCE [LARGE SCALE GENOMIC DNA]</scope>
    <source>
        <strain evidence="2 3">IC164</strain>
    </source>
</reference>
<evidence type="ECO:0000313" key="3">
    <source>
        <dbReference type="Proteomes" id="UP000323621"/>
    </source>
</evidence>
<dbReference type="CDD" id="cd03801">
    <property type="entry name" value="GT4_PimA-like"/>
    <property type="match status" value="1"/>
</dbReference>
<dbReference type="EMBL" id="VSKN01000002">
    <property type="protein sequence ID" value="TYC17012.1"/>
    <property type="molecule type" value="Genomic_DNA"/>
</dbReference>
<dbReference type="Gene3D" id="3.40.50.2000">
    <property type="entry name" value="Glycogen Phosphorylase B"/>
    <property type="match status" value="2"/>
</dbReference>
<gene>
    <name evidence="2" type="ORF">ES677_02205</name>
</gene>
<dbReference type="PANTHER" id="PTHR12526:SF638">
    <property type="entry name" value="SPORE COAT PROTEIN SA"/>
    <property type="match status" value="1"/>
</dbReference>
<evidence type="ECO:0000259" key="1">
    <source>
        <dbReference type="Pfam" id="PF00534"/>
    </source>
</evidence>
<protein>
    <submittedName>
        <fullName evidence="2">Glycosyltransferase family 4 protein</fullName>
    </submittedName>
</protein>
<dbReference type="RefSeq" id="WP_148380308.1">
    <property type="nucleotide sequence ID" value="NZ_VSKN01000002.1"/>
</dbReference>
<organism evidence="2 3">
    <name type="scientific">Bizionia gelidisalsuginis</name>
    <dbReference type="NCBI Taxonomy" id="291188"/>
    <lineage>
        <taxon>Bacteria</taxon>
        <taxon>Pseudomonadati</taxon>
        <taxon>Bacteroidota</taxon>
        <taxon>Flavobacteriia</taxon>
        <taxon>Flavobacteriales</taxon>
        <taxon>Flavobacteriaceae</taxon>
        <taxon>Bizionia</taxon>
    </lineage>
</organism>
<name>A0ABY3MDK1_9FLAO</name>